<sequence>MGMGVVGVGVGGGVCYGLWWVGGFDGGGVVVGGGMGLVFWVCSLVFGVGDWGLCWRFGGCWYGLVYLGGLV</sequence>
<gene>
    <name evidence="2" type="ORF">KC01_LOCUS20760</name>
</gene>
<keyword evidence="1" id="KW-0812">Transmembrane</keyword>
<dbReference type="AlphaFoldDB" id="A0AAV2KMW2"/>
<keyword evidence="1" id="KW-1133">Transmembrane helix</keyword>
<feature type="transmembrane region" description="Helical" evidence="1">
    <location>
        <begin position="28"/>
        <end position="48"/>
    </location>
</feature>
<keyword evidence="1" id="KW-0472">Membrane</keyword>
<dbReference type="EMBL" id="OZ035841">
    <property type="protein sequence ID" value="CAL1591388.1"/>
    <property type="molecule type" value="Genomic_DNA"/>
</dbReference>
<evidence type="ECO:0000313" key="2">
    <source>
        <dbReference type="EMBL" id="CAL1591388.1"/>
    </source>
</evidence>
<accession>A0AAV2KMW2</accession>
<keyword evidence="3" id="KW-1185">Reference proteome</keyword>
<evidence type="ECO:0000256" key="1">
    <source>
        <dbReference type="SAM" id="Phobius"/>
    </source>
</evidence>
<name>A0AAV2KMW2_KNICA</name>
<evidence type="ECO:0008006" key="4">
    <source>
        <dbReference type="Google" id="ProtNLM"/>
    </source>
</evidence>
<protein>
    <recommendedName>
        <fullName evidence="4">NADH dehydrogenase subunit 6</fullName>
    </recommendedName>
</protein>
<dbReference type="Proteomes" id="UP001497482">
    <property type="component" value="Chromosome 19"/>
</dbReference>
<reference evidence="2 3" key="1">
    <citation type="submission" date="2024-04" db="EMBL/GenBank/DDBJ databases">
        <authorList>
            <person name="Waldvogel A.-M."/>
            <person name="Schoenle A."/>
        </authorList>
    </citation>
    <scope>NUCLEOTIDE SEQUENCE [LARGE SCALE GENOMIC DNA]</scope>
</reference>
<proteinExistence type="predicted"/>
<evidence type="ECO:0000313" key="3">
    <source>
        <dbReference type="Proteomes" id="UP001497482"/>
    </source>
</evidence>
<feature type="transmembrane region" description="Helical" evidence="1">
    <location>
        <begin position="5"/>
        <end position="22"/>
    </location>
</feature>
<organism evidence="2 3">
    <name type="scientific">Knipowitschia caucasica</name>
    <name type="common">Caucasian dwarf goby</name>
    <name type="synonym">Pomatoschistus caucasicus</name>
    <dbReference type="NCBI Taxonomy" id="637954"/>
    <lineage>
        <taxon>Eukaryota</taxon>
        <taxon>Metazoa</taxon>
        <taxon>Chordata</taxon>
        <taxon>Craniata</taxon>
        <taxon>Vertebrata</taxon>
        <taxon>Euteleostomi</taxon>
        <taxon>Actinopterygii</taxon>
        <taxon>Neopterygii</taxon>
        <taxon>Teleostei</taxon>
        <taxon>Neoteleostei</taxon>
        <taxon>Acanthomorphata</taxon>
        <taxon>Gobiaria</taxon>
        <taxon>Gobiiformes</taxon>
        <taxon>Gobioidei</taxon>
        <taxon>Gobiidae</taxon>
        <taxon>Gobiinae</taxon>
        <taxon>Knipowitschia</taxon>
    </lineage>
</organism>